<gene>
    <name evidence="3" type="ORF">G3570_00160</name>
</gene>
<accession>A0A6M1SWV5</accession>
<protein>
    <submittedName>
        <fullName evidence="3">GIY-YIG nuclease family protein</fullName>
    </submittedName>
</protein>
<dbReference type="AlphaFoldDB" id="A0A6M1SWV5"/>
<dbReference type="Gene3D" id="3.40.1440.10">
    <property type="entry name" value="GIY-YIG endonuclease"/>
    <property type="match status" value="1"/>
</dbReference>
<evidence type="ECO:0000313" key="3">
    <source>
        <dbReference type="EMBL" id="NGP75027.1"/>
    </source>
</evidence>
<proteinExistence type="inferred from homology"/>
<dbReference type="Proteomes" id="UP000473278">
    <property type="component" value="Unassembled WGS sequence"/>
</dbReference>
<dbReference type="CDD" id="cd10456">
    <property type="entry name" value="GIY-YIG_UPF0213"/>
    <property type="match status" value="1"/>
</dbReference>
<dbReference type="InterPro" id="IPR035901">
    <property type="entry name" value="GIY-YIG_endonuc_sf"/>
</dbReference>
<comment type="similarity">
    <text evidence="1">Belongs to the UPF0213 family.</text>
</comment>
<evidence type="ECO:0000259" key="2">
    <source>
        <dbReference type="PROSITE" id="PS50164"/>
    </source>
</evidence>
<organism evidence="3 4">
    <name type="scientific">Halalkalibaculum roseum</name>
    <dbReference type="NCBI Taxonomy" id="2709311"/>
    <lineage>
        <taxon>Bacteria</taxon>
        <taxon>Pseudomonadati</taxon>
        <taxon>Balneolota</taxon>
        <taxon>Balneolia</taxon>
        <taxon>Balneolales</taxon>
        <taxon>Balneolaceae</taxon>
        <taxon>Halalkalibaculum</taxon>
    </lineage>
</organism>
<feature type="domain" description="GIY-YIG" evidence="2">
    <location>
        <begin position="2"/>
        <end position="77"/>
    </location>
</feature>
<dbReference type="RefSeq" id="WP_165138016.1">
    <property type="nucleotide sequence ID" value="NZ_JAALLT010000001.1"/>
</dbReference>
<dbReference type="PROSITE" id="PS50164">
    <property type="entry name" value="GIY_YIG"/>
    <property type="match status" value="1"/>
</dbReference>
<dbReference type="EMBL" id="JAALLT010000001">
    <property type="protein sequence ID" value="NGP75027.1"/>
    <property type="molecule type" value="Genomic_DNA"/>
</dbReference>
<dbReference type="SUPFAM" id="SSF82771">
    <property type="entry name" value="GIY-YIG endonuclease"/>
    <property type="match status" value="1"/>
</dbReference>
<sequence length="86" mass="10428">MNSWFVYMIRCANGSLYTGCTNNLIRRWHEHREGNGAKYLRIHEPRKVVFVEEQPDRSEACRREYQIKQLTKQDKEDLIEHEFSQI</sequence>
<evidence type="ECO:0000313" key="4">
    <source>
        <dbReference type="Proteomes" id="UP000473278"/>
    </source>
</evidence>
<dbReference type="InterPro" id="IPR000305">
    <property type="entry name" value="GIY-YIG_endonuc"/>
</dbReference>
<name>A0A6M1SWV5_9BACT</name>
<comment type="caution">
    <text evidence="3">The sequence shown here is derived from an EMBL/GenBank/DDBJ whole genome shotgun (WGS) entry which is preliminary data.</text>
</comment>
<dbReference type="PANTHER" id="PTHR34477">
    <property type="entry name" value="UPF0213 PROTEIN YHBQ"/>
    <property type="match status" value="1"/>
</dbReference>
<dbReference type="Pfam" id="PF01541">
    <property type="entry name" value="GIY-YIG"/>
    <property type="match status" value="1"/>
</dbReference>
<dbReference type="PANTHER" id="PTHR34477:SF1">
    <property type="entry name" value="UPF0213 PROTEIN YHBQ"/>
    <property type="match status" value="1"/>
</dbReference>
<dbReference type="InterPro" id="IPR050190">
    <property type="entry name" value="UPF0213_domain"/>
</dbReference>
<keyword evidence="4" id="KW-1185">Reference proteome</keyword>
<evidence type="ECO:0000256" key="1">
    <source>
        <dbReference type="ARBA" id="ARBA00007435"/>
    </source>
</evidence>
<reference evidence="3 4" key="1">
    <citation type="submission" date="2020-02" db="EMBL/GenBank/DDBJ databases">
        <title>Balneolaceae bacterium YR4-1, complete genome.</title>
        <authorList>
            <person name="Li Y."/>
            <person name="Wu S."/>
        </authorList>
    </citation>
    <scope>NUCLEOTIDE SEQUENCE [LARGE SCALE GENOMIC DNA]</scope>
    <source>
        <strain evidence="3 4">YR4-1</strain>
    </source>
</reference>